<sequence>MDITRHVLSPSSGSFNNEDDDNNHMFSIEPAGALIFSTDIIRRPRQWMNSMKCNINDMDHITTTNTATCVVVDNNILTLTKLQSNKNSEMYNRKRVFINAYWLLSTSSSSPPSSSLLSSLLLGRDTRVTDDDNGVEEAESISSTLTTTSTIMNYNDNYNVKNNITKTATTTSAAAAAAAVAEAMTTAANRNGIDTLDDVYPRMHPGNPQRTSTSVLYIYDLNNSQLTALNQRPLFDLKDGIIGRVLQFM</sequence>
<evidence type="ECO:0000256" key="1">
    <source>
        <dbReference type="SAM" id="MobiDB-lite"/>
    </source>
</evidence>
<evidence type="ECO:0000313" key="2">
    <source>
        <dbReference type="EMBL" id="BDT61923.1"/>
    </source>
</evidence>
<organism evidence="2">
    <name type="scientific">Penaeus monodon majanivirus A</name>
    <dbReference type="NCBI Taxonomy" id="2984271"/>
    <lineage>
        <taxon>Viruses</taxon>
        <taxon>Viruses incertae sedis</taxon>
        <taxon>Naldaviricetes</taxon>
        <taxon>Nimaviridae</taxon>
    </lineage>
</organism>
<reference evidence="2" key="1">
    <citation type="submission" date="2022-10" db="EMBL/GenBank/DDBJ databases">
        <title>Genome sequences of endogenous nimaviruses in decapod crustaceans.</title>
        <authorList>
            <person name="Kawato S."/>
            <person name="Nozaki R."/>
            <person name="Kondo H."/>
            <person name="Hirono I."/>
        </authorList>
    </citation>
    <scope>NUCLEOTIDE SEQUENCE</scope>
    <source>
        <strain evidence="2">Mikawa2016</strain>
    </source>
</reference>
<feature type="region of interest" description="Disordered" evidence="1">
    <location>
        <begin position="1"/>
        <end position="21"/>
    </location>
</feature>
<proteinExistence type="predicted"/>
<accession>A0A9C7BLP8</accession>
<dbReference type="EMBL" id="LC738870">
    <property type="protein sequence ID" value="BDT61923.1"/>
    <property type="molecule type" value="Genomic_DNA"/>
</dbReference>
<protein>
    <submittedName>
        <fullName evidence="2">Uncharacterized protein</fullName>
    </submittedName>
</protein>
<name>A0A9C7BLP8_9VIRU</name>